<comment type="caution">
    <text evidence="3">The sequence shown here is derived from an EMBL/GenBank/DDBJ whole genome shotgun (WGS) entry which is preliminary data.</text>
</comment>
<dbReference type="EMBL" id="BARS01011840">
    <property type="protein sequence ID" value="GAF94322.1"/>
    <property type="molecule type" value="Genomic_DNA"/>
</dbReference>
<name>X0U1N7_9ZZZZ</name>
<evidence type="ECO:0000259" key="2">
    <source>
        <dbReference type="Pfam" id="PF07603"/>
    </source>
</evidence>
<dbReference type="Pfam" id="PF07603">
    <property type="entry name" value="Lcl_C"/>
    <property type="match status" value="2"/>
</dbReference>
<gene>
    <name evidence="3" type="ORF">S01H1_21373</name>
</gene>
<feature type="region of interest" description="Disordered" evidence="1">
    <location>
        <begin position="114"/>
        <end position="135"/>
    </location>
</feature>
<feature type="non-terminal residue" evidence="3">
    <location>
        <position position="1"/>
    </location>
</feature>
<feature type="domain" description="Lcl C-terminal" evidence="2">
    <location>
        <begin position="141"/>
        <end position="249"/>
    </location>
</feature>
<accession>X0U1N7</accession>
<dbReference type="InterPro" id="IPR011460">
    <property type="entry name" value="Lcl_C"/>
</dbReference>
<feature type="non-terminal residue" evidence="3">
    <location>
        <position position="250"/>
    </location>
</feature>
<dbReference type="PANTHER" id="PTHR35812:SF1">
    <property type="entry name" value="LIPOPROTEIN"/>
    <property type="match status" value="1"/>
</dbReference>
<dbReference type="PANTHER" id="PTHR35812">
    <property type="entry name" value="LIPOPROTEIN"/>
    <property type="match status" value="1"/>
</dbReference>
<reference evidence="3" key="1">
    <citation type="journal article" date="2014" name="Front. Microbiol.">
        <title>High frequency of phylogenetically diverse reductive dehalogenase-homologous genes in deep subseafloor sedimentary metagenomes.</title>
        <authorList>
            <person name="Kawai M."/>
            <person name="Futagami T."/>
            <person name="Toyoda A."/>
            <person name="Takaki Y."/>
            <person name="Nishi S."/>
            <person name="Hori S."/>
            <person name="Arai W."/>
            <person name="Tsubouchi T."/>
            <person name="Morono Y."/>
            <person name="Uchiyama I."/>
            <person name="Ito T."/>
            <person name="Fujiyama A."/>
            <person name="Inagaki F."/>
            <person name="Takami H."/>
        </authorList>
    </citation>
    <scope>NUCLEOTIDE SEQUENCE</scope>
    <source>
        <strain evidence="3">Expedition CK06-06</strain>
    </source>
</reference>
<dbReference type="AlphaFoldDB" id="X0U1N7"/>
<feature type="domain" description="Lcl C-terminal" evidence="2">
    <location>
        <begin position="2"/>
        <end position="98"/>
    </location>
</feature>
<evidence type="ECO:0000256" key="1">
    <source>
        <dbReference type="SAM" id="MobiDB-lite"/>
    </source>
</evidence>
<protein>
    <recommendedName>
        <fullName evidence="2">Lcl C-terminal domain-containing protein</fullName>
    </recommendedName>
</protein>
<proteinExistence type="predicted"/>
<organism evidence="3">
    <name type="scientific">marine sediment metagenome</name>
    <dbReference type="NCBI Taxonomy" id="412755"/>
    <lineage>
        <taxon>unclassified sequences</taxon>
        <taxon>metagenomes</taxon>
        <taxon>ecological metagenomes</taxon>
    </lineage>
</organism>
<sequence length="250" mass="26995">LDYVAGMNAGTNPNYGYTDWTLPNVNQLDSLVDSEKQGPALSTGHPFINVQPGNFYYWSSTTSASSSFSAWTVSIWNGQFIAQSGKTQSAAFVLWPVRSIGDGTVQLPKTGQTTSYAGGDDGSVQSGATWPSPRFADNGNGTVIDNLTGLVWMKSANPTVTTVNWQQALDYVSNMNTGTNPNLGYTDWRLPNKNEIRSIMDYGQSTPALPIANPFVTVQSSYWTSTTYTGSTTSALYTWATDGSLTINDK</sequence>
<evidence type="ECO:0000313" key="3">
    <source>
        <dbReference type="EMBL" id="GAF94322.1"/>
    </source>
</evidence>